<sequence>MQETGSPGDHWQHPEPQEVRGELARILTSPDFSVPERLRGFLTFVVEEFLAGRGDRIKAYSIATHVFGRAQDFDVQNDPVVRIEAGRLRRALERYYLTGGRTDPVVIDIPKGGYAPEIRRRDRGAEPTPVVPAEPIPELPAVHHTQDRTWNYGFRIVAIAMGAVLLLAIALRWGLAERSWPTETAGPEVTLVVTPFVNLSGQGGEIYSAGISEELLSQLARFRELKVLGRDTARLIQQEQGGQQPSGVQYLLGGSVRTADHRLRVTSRLLSGRTGEILWSQIYERDLRGAGNFEIESDIAAKVAAAVAQPYGAIFTPVSRDSAAQAPGNTDSYLCVLRFYHYRRVLDRDEHRPTRDCLERLTEGHPSYSTGWAMLAYLYLDEDRYDLNRRTQAPSGFLRAREAAERAVALDPSNVRGLQALMTVLFFSRQPEAALEIGEKALALNPNDTEVLAELGSRVAQAGDWKRGATMIDEALARNPNLAGYHGLAALAYYMLGDDARAVESIRRADQKRFSLYHLVAALIFSRAGLEQEARGSVVAFLKMRPLFFHDFDAELAMRNFNAKDRLVLIEGARRAGFPVGTLSR</sequence>
<keyword evidence="1" id="KW-0812">Transmembrane</keyword>
<accession>A0A0Q3I0L4</accession>
<evidence type="ECO:0000313" key="3">
    <source>
        <dbReference type="Proteomes" id="UP000051562"/>
    </source>
</evidence>
<comment type="caution">
    <text evidence="2">The sequence shown here is derived from an EMBL/GenBank/DDBJ whole genome shotgun (WGS) entry which is preliminary data.</text>
</comment>
<name>A0A0Q3I0L4_9HYPH</name>
<reference evidence="2 3" key="1">
    <citation type="submission" date="2015-10" db="EMBL/GenBank/DDBJ databases">
        <title>Draft genome of Bosea thiooxidans.</title>
        <authorList>
            <person name="Wang X."/>
        </authorList>
    </citation>
    <scope>NUCLEOTIDE SEQUENCE [LARGE SCALE GENOMIC DNA]</scope>
    <source>
        <strain evidence="2 3">CGMCC 9174</strain>
    </source>
</reference>
<evidence type="ECO:0000256" key="1">
    <source>
        <dbReference type="SAM" id="Phobius"/>
    </source>
</evidence>
<dbReference type="InterPro" id="IPR011990">
    <property type="entry name" value="TPR-like_helical_dom_sf"/>
</dbReference>
<evidence type="ECO:0000313" key="2">
    <source>
        <dbReference type="EMBL" id="KQK28317.1"/>
    </source>
</evidence>
<dbReference type="STRING" id="53254.SAMN05660750_04560"/>
<keyword evidence="3" id="KW-1185">Reference proteome</keyword>
<organism evidence="2 3">
    <name type="scientific">Bosea thiooxidans</name>
    <dbReference type="NCBI Taxonomy" id="53254"/>
    <lineage>
        <taxon>Bacteria</taxon>
        <taxon>Pseudomonadati</taxon>
        <taxon>Pseudomonadota</taxon>
        <taxon>Alphaproteobacteria</taxon>
        <taxon>Hyphomicrobiales</taxon>
        <taxon>Boseaceae</taxon>
        <taxon>Bosea</taxon>
    </lineage>
</organism>
<keyword evidence="1" id="KW-1133">Transmembrane helix</keyword>
<proteinExistence type="predicted"/>
<dbReference type="Gene3D" id="1.25.40.10">
    <property type="entry name" value="Tetratricopeptide repeat domain"/>
    <property type="match status" value="1"/>
</dbReference>
<protein>
    <submittedName>
        <fullName evidence="2">Uncharacterized protein</fullName>
    </submittedName>
</protein>
<dbReference type="Proteomes" id="UP000051562">
    <property type="component" value="Unassembled WGS sequence"/>
</dbReference>
<dbReference type="SUPFAM" id="SSF48452">
    <property type="entry name" value="TPR-like"/>
    <property type="match status" value="1"/>
</dbReference>
<dbReference type="AlphaFoldDB" id="A0A0Q3I0L4"/>
<dbReference type="EMBL" id="LMAR01000077">
    <property type="protein sequence ID" value="KQK28317.1"/>
    <property type="molecule type" value="Genomic_DNA"/>
</dbReference>
<keyword evidence="1" id="KW-0472">Membrane</keyword>
<feature type="transmembrane region" description="Helical" evidence="1">
    <location>
        <begin position="152"/>
        <end position="175"/>
    </location>
</feature>
<gene>
    <name evidence="2" type="ORF">ARD30_22555</name>
</gene>